<dbReference type="Proteomes" id="UP001594288">
    <property type="component" value="Unassembled WGS sequence"/>
</dbReference>
<reference evidence="2 3" key="1">
    <citation type="submission" date="2024-09" db="EMBL/GenBank/DDBJ databases">
        <authorList>
            <person name="D'Angelo T."/>
        </authorList>
    </citation>
    <scope>NUCLEOTIDE SEQUENCE [LARGE SCALE GENOMIC DNA]</scope>
    <source>
        <strain evidence="2">SAG AM-311-F02</strain>
    </source>
</reference>
<organism evidence="2 3">
    <name type="scientific">Eiseniibacteriota bacterium</name>
    <dbReference type="NCBI Taxonomy" id="2212470"/>
    <lineage>
        <taxon>Bacteria</taxon>
        <taxon>Candidatus Eiseniibacteriota</taxon>
    </lineage>
</organism>
<protein>
    <submittedName>
        <fullName evidence="2">Uncharacterized protein</fullName>
    </submittedName>
</protein>
<keyword evidence="1" id="KW-0732">Signal</keyword>
<proteinExistence type="predicted"/>
<feature type="signal peptide" evidence="1">
    <location>
        <begin position="1"/>
        <end position="17"/>
    </location>
</feature>
<accession>A0ABV6YNC3</accession>
<evidence type="ECO:0000313" key="3">
    <source>
        <dbReference type="Proteomes" id="UP001594288"/>
    </source>
</evidence>
<dbReference type="EMBL" id="JBHPEI010000013">
    <property type="protein sequence ID" value="MFC1799569.1"/>
    <property type="molecule type" value="Genomic_DNA"/>
</dbReference>
<sequence length="205" mass="22787">MKTLMCTILALLLCVLAVGPGCVLEDKVVELVLKGTTCVDWTEYHTSAEWNTPLVLDYADSIRKILEDNDIDIEKIKDATLVSMSYWVTQNNNDTHDWNISGFITVQRDEGTVKRMVHYTNQSLDAAYLTPTAADLDAAGVAIINGAFDSFLANPYAPIILTFTTENDAVTPLPTGGDPLDFKWKACMKIHVIYEEKFEIPDPLP</sequence>
<evidence type="ECO:0000256" key="1">
    <source>
        <dbReference type="SAM" id="SignalP"/>
    </source>
</evidence>
<feature type="chain" id="PRO_5045416095" evidence="1">
    <location>
        <begin position="18"/>
        <end position="205"/>
    </location>
</feature>
<keyword evidence="3" id="KW-1185">Reference proteome</keyword>
<evidence type="ECO:0000313" key="2">
    <source>
        <dbReference type="EMBL" id="MFC1799569.1"/>
    </source>
</evidence>
<gene>
    <name evidence="2" type="ORF">ACFL2Z_01490</name>
</gene>
<comment type="caution">
    <text evidence="2">The sequence shown here is derived from an EMBL/GenBank/DDBJ whole genome shotgun (WGS) entry which is preliminary data.</text>
</comment>
<name>A0ABV6YNC3_UNCEI</name>